<dbReference type="InterPro" id="IPR000172">
    <property type="entry name" value="GMC_OxRdtase_N"/>
</dbReference>
<dbReference type="GO" id="GO:0016614">
    <property type="term" value="F:oxidoreductase activity, acting on CH-OH group of donors"/>
    <property type="evidence" value="ECO:0007669"/>
    <property type="project" value="InterPro"/>
</dbReference>
<proteinExistence type="inferred from homology"/>
<dbReference type="EMBL" id="MU864491">
    <property type="protein sequence ID" value="KAK4184401.1"/>
    <property type="molecule type" value="Genomic_DNA"/>
</dbReference>
<protein>
    <submittedName>
        <fullName evidence="4">Cellobiose dehydrogenase</fullName>
    </submittedName>
</protein>
<accession>A0AAN7ADB7</accession>
<name>A0AAN7ADB7_9PEZI</name>
<dbReference type="Gene3D" id="3.30.410.10">
    <property type="entry name" value="Cholesterol Oxidase, domain 2"/>
    <property type="match status" value="1"/>
</dbReference>
<dbReference type="InterPro" id="IPR053208">
    <property type="entry name" value="GMC_Oxidoreductase_CD"/>
</dbReference>
<dbReference type="InterPro" id="IPR012132">
    <property type="entry name" value="GMC_OxRdtase"/>
</dbReference>
<evidence type="ECO:0000313" key="5">
    <source>
        <dbReference type="Proteomes" id="UP001302126"/>
    </source>
</evidence>
<dbReference type="PANTHER" id="PTHR47190:SF2">
    <property type="entry name" value="CELLOBIOSE DEHYDROGENASE (AFU_ORTHOLOGUE AFUA_2G17620)"/>
    <property type="match status" value="1"/>
</dbReference>
<evidence type="ECO:0000256" key="1">
    <source>
        <dbReference type="ARBA" id="ARBA00010790"/>
    </source>
</evidence>
<evidence type="ECO:0000256" key="2">
    <source>
        <dbReference type="PIRSR" id="PIRSR000137-2"/>
    </source>
</evidence>
<dbReference type="Pfam" id="PF13450">
    <property type="entry name" value="NAD_binding_8"/>
    <property type="match status" value="1"/>
</dbReference>
<evidence type="ECO:0000313" key="4">
    <source>
        <dbReference type="EMBL" id="KAK4184401.1"/>
    </source>
</evidence>
<dbReference type="Pfam" id="PF00732">
    <property type="entry name" value="GMC_oxred_N"/>
    <property type="match status" value="1"/>
</dbReference>
<comment type="caution">
    <text evidence="4">The sequence shown here is derived from an EMBL/GenBank/DDBJ whole genome shotgun (WGS) entry which is preliminary data.</text>
</comment>
<evidence type="ECO:0000259" key="3">
    <source>
        <dbReference type="PROSITE" id="PS00624"/>
    </source>
</evidence>
<dbReference type="GO" id="GO:0050660">
    <property type="term" value="F:flavin adenine dinucleotide binding"/>
    <property type="evidence" value="ECO:0007669"/>
    <property type="project" value="InterPro"/>
</dbReference>
<dbReference type="PANTHER" id="PTHR47190">
    <property type="entry name" value="DEHYDROGENASE, PUTATIVE-RELATED"/>
    <property type="match status" value="1"/>
</dbReference>
<sequence length="594" mass="63190">MHIVQRWAVAASAAASLTSAAPSSYEHILQSRAACNLNSRDTWDYIVVGSGPAGMPLADRLSEAGHKVLLLEKGPPSSGRWGGTMKPSWLQGTNLTRFDVPGLCNQIWADRNGIACTDYDQLAGCVLGGGAAINSGLYWKPPAADWDTSFPTGWKAADIKPAVDRVFERIPGTTTPSVDGKLYQQQGFDVVTGGLKQGGWTSIDANTENDKRNKTYGRTTYFFSGGERNGPLGTYLVTANARSNFQFWTGAGVKRVVRNGARITGVEVECGGQTGTVSVTANTGRVILSAGAFGSPKILWRSGIGLTPELNAVKSSSDGSSMIAQAQWINLPVGENLYDHVGTDIEIAHSNVVKYDFYAAYNRPVQSDATQYLNSRSGILAQSAPNFGPMFWDIIPGSDGINRHLHWQARVEGSRASKFFSPSPLVSDHQPNISASMTLTQYLGTGSVSRGKLTINNQLRTTVSMSPYLNNAQDKAAVVQGVENLRNALKNVNGLQWVRPTASQSSAAFVDSIPANPGSRNSNHWIGTVKMGADDGRAGGTAVVDTNTKVYGTDNLFVVDASIFPGHITSNPTAPIMAVAEHAAAKILALPAAA</sequence>
<reference evidence="4" key="2">
    <citation type="submission" date="2023-05" db="EMBL/GenBank/DDBJ databases">
        <authorList>
            <consortium name="Lawrence Berkeley National Laboratory"/>
            <person name="Steindorff A."/>
            <person name="Hensen N."/>
            <person name="Bonometti L."/>
            <person name="Westerberg I."/>
            <person name="Brannstrom I.O."/>
            <person name="Guillou S."/>
            <person name="Cros-Aarteil S."/>
            <person name="Calhoun S."/>
            <person name="Haridas S."/>
            <person name="Kuo A."/>
            <person name="Mondo S."/>
            <person name="Pangilinan J."/>
            <person name="Riley R."/>
            <person name="Labutti K."/>
            <person name="Andreopoulos B."/>
            <person name="Lipzen A."/>
            <person name="Chen C."/>
            <person name="Yanf M."/>
            <person name="Daum C."/>
            <person name="Ng V."/>
            <person name="Clum A."/>
            <person name="Ohm R."/>
            <person name="Martin F."/>
            <person name="Silar P."/>
            <person name="Natvig D."/>
            <person name="Lalanne C."/>
            <person name="Gautier V."/>
            <person name="Ament-Velasquez S.L."/>
            <person name="Kruys A."/>
            <person name="Hutchinson M.I."/>
            <person name="Powell A.J."/>
            <person name="Barry K."/>
            <person name="Miller A.N."/>
            <person name="Grigoriev I.V."/>
            <person name="Debuchy R."/>
            <person name="Gladieux P."/>
            <person name="Thoren M.H."/>
            <person name="Johannesson H."/>
        </authorList>
    </citation>
    <scope>NUCLEOTIDE SEQUENCE</scope>
    <source>
        <strain evidence="4">PSN309</strain>
    </source>
</reference>
<dbReference type="Gene3D" id="3.50.50.60">
    <property type="entry name" value="FAD/NAD(P)-binding domain"/>
    <property type="match status" value="1"/>
</dbReference>
<organism evidence="4 5">
    <name type="scientific">Podospora australis</name>
    <dbReference type="NCBI Taxonomy" id="1536484"/>
    <lineage>
        <taxon>Eukaryota</taxon>
        <taxon>Fungi</taxon>
        <taxon>Dikarya</taxon>
        <taxon>Ascomycota</taxon>
        <taxon>Pezizomycotina</taxon>
        <taxon>Sordariomycetes</taxon>
        <taxon>Sordariomycetidae</taxon>
        <taxon>Sordariales</taxon>
        <taxon>Podosporaceae</taxon>
        <taxon>Podospora</taxon>
    </lineage>
</organism>
<dbReference type="PIRSF" id="PIRSF000137">
    <property type="entry name" value="Alcohol_oxidase"/>
    <property type="match status" value="1"/>
</dbReference>
<dbReference type="Proteomes" id="UP001302126">
    <property type="component" value="Unassembled WGS sequence"/>
</dbReference>
<comment type="similarity">
    <text evidence="1">Belongs to the GMC oxidoreductase family.</text>
</comment>
<dbReference type="AlphaFoldDB" id="A0AAN7ADB7"/>
<dbReference type="SUPFAM" id="SSF51905">
    <property type="entry name" value="FAD/NAD(P)-binding domain"/>
    <property type="match status" value="1"/>
</dbReference>
<feature type="binding site" evidence="2">
    <location>
        <position position="253"/>
    </location>
    <ligand>
        <name>FAD</name>
        <dbReference type="ChEBI" id="CHEBI:57692"/>
    </ligand>
</feature>
<keyword evidence="2" id="KW-0274">FAD</keyword>
<comment type="cofactor">
    <cofactor evidence="2">
        <name>FAD</name>
        <dbReference type="ChEBI" id="CHEBI:57692"/>
    </cofactor>
</comment>
<gene>
    <name evidence="4" type="ORF">QBC35DRAFT_59038</name>
</gene>
<dbReference type="Pfam" id="PF05199">
    <property type="entry name" value="GMC_oxred_C"/>
    <property type="match status" value="1"/>
</dbReference>
<feature type="domain" description="Glucose-methanol-choline oxidoreductase N-terminal" evidence="3">
    <location>
        <begin position="291"/>
        <end position="305"/>
    </location>
</feature>
<dbReference type="PROSITE" id="PS00624">
    <property type="entry name" value="GMC_OXRED_2"/>
    <property type="match status" value="1"/>
</dbReference>
<feature type="binding site" evidence="2">
    <location>
        <position position="126"/>
    </location>
    <ligand>
        <name>FAD</name>
        <dbReference type="ChEBI" id="CHEBI:57692"/>
    </ligand>
</feature>
<dbReference type="InterPro" id="IPR036188">
    <property type="entry name" value="FAD/NAD-bd_sf"/>
</dbReference>
<keyword evidence="2" id="KW-0285">Flavoprotein</keyword>
<keyword evidence="5" id="KW-1185">Reference proteome</keyword>
<dbReference type="SUPFAM" id="SSF54373">
    <property type="entry name" value="FAD-linked reductases, C-terminal domain"/>
    <property type="match status" value="1"/>
</dbReference>
<reference evidence="4" key="1">
    <citation type="journal article" date="2023" name="Mol. Phylogenet. Evol.">
        <title>Genome-scale phylogeny and comparative genomics of the fungal order Sordariales.</title>
        <authorList>
            <person name="Hensen N."/>
            <person name="Bonometti L."/>
            <person name="Westerberg I."/>
            <person name="Brannstrom I.O."/>
            <person name="Guillou S."/>
            <person name="Cros-Aarteil S."/>
            <person name="Calhoun S."/>
            <person name="Haridas S."/>
            <person name="Kuo A."/>
            <person name="Mondo S."/>
            <person name="Pangilinan J."/>
            <person name="Riley R."/>
            <person name="LaButti K."/>
            <person name="Andreopoulos B."/>
            <person name="Lipzen A."/>
            <person name="Chen C."/>
            <person name="Yan M."/>
            <person name="Daum C."/>
            <person name="Ng V."/>
            <person name="Clum A."/>
            <person name="Steindorff A."/>
            <person name="Ohm R.A."/>
            <person name="Martin F."/>
            <person name="Silar P."/>
            <person name="Natvig D.O."/>
            <person name="Lalanne C."/>
            <person name="Gautier V."/>
            <person name="Ament-Velasquez S.L."/>
            <person name="Kruys A."/>
            <person name="Hutchinson M.I."/>
            <person name="Powell A.J."/>
            <person name="Barry K."/>
            <person name="Miller A.N."/>
            <person name="Grigoriev I.V."/>
            <person name="Debuchy R."/>
            <person name="Gladieux P."/>
            <person name="Hiltunen Thoren M."/>
            <person name="Johannesson H."/>
        </authorList>
    </citation>
    <scope>NUCLEOTIDE SEQUENCE</scope>
    <source>
        <strain evidence="4">PSN309</strain>
    </source>
</reference>
<dbReference type="InterPro" id="IPR007867">
    <property type="entry name" value="GMC_OxRtase_C"/>
</dbReference>